<comment type="caution">
    <text evidence="1">The sequence shown here is derived from an EMBL/GenBank/DDBJ whole genome shotgun (WGS) entry which is preliminary data.</text>
</comment>
<dbReference type="AlphaFoldDB" id="A0A0F9BTK8"/>
<sequence>MTKRRGLPLILQKETYNVMTPIIKRFIKTWLGKDRTLAIIDDCIRDITKSIYKK</sequence>
<reference evidence="1" key="1">
    <citation type="journal article" date="2015" name="Nature">
        <title>Complex archaea that bridge the gap between prokaryotes and eukaryotes.</title>
        <authorList>
            <person name="Spang A."/>
            <person name="Saw J.H."/>
            <person name="Jorgensen S.L."/>
            <person name="Zaremba-Niedzwiedzka K."/>
            <person name="Martijn J."/>
            <person name="Lind A.E."/>
            <person name="van Eijk R."/>
            <person name="Schleper C."/>
            <person name="Guy L."/>
            <person name="Ettema T.J."/>
        </authorList>
    </citation>
    <scope>NUCLEOTIDE SEQUENCE</scope>
</reference>
<organism evidence="1">
    <name type="scientific">marine sediment metagenome</name>
    <dbReference type="NCBI Taxonomy" id="412755"/>
    <lineage>
        <taxon>unclassified sequences</taxon>
        <taxon>metagenomes</taxon>
        <taxon>ecological metagenomes</taxon>
    </lineage>
</organism>
<name>A0A0F9BTK8_9ZZZZ</name>
<evidence type="ECO:0000313" key="1">
    <source>
        <dbReference type="EMBL" id="KKL25215.1"/>
    </source>
</evidence>
<dbReference type="EMBL" id="LAZR01036299">
    <property type="protein sequence ID" value="KKL25215.1"/>
    <property type="molecule type" value="Genomic_DNA"/>
</dbReference>
<protein>
    <submittedName>
        <fullName evidence="1">Uncharacterized protein</fullName>
    </submittedName>
</protein>
<proteinExistence type="predicted"/>
<gene>
    <name evidence="1" type="ORF">LCGC14_2407560</name>
</gene>
<accession>A0A0F9BTK8</accession>